<feature type="domain" description="RlmG N-terminal" evidence="7">
    <location>
        <begin position="72"/>
        <end position="159"/>
    </location>
</feature>
<keyword evidence="4 8" id="KW-0808">Transferase</keyword>
<keyword evidence="2" id="KW-0698">rRNA processing</keyword>
<dbReference type="GO" id="GO:0003676">
    <property type="term" value="F:nucleic acid binding"/>
    <property type="evidence" value="ECO:0007669"/>
    <property type="project" value="InterPro"/>
</dbReference>
<dbReference type="InterPro" id="IPR007848">
    <property type="entry name" value="Small_mtfrase_dom"/>
</dbReference>
<feature type="domain" description="Methyltransferase small" evidence="6">
    <location>
        <begin position="183"/>
        <end position="350"/>
    </location>
</feature>
<dbReference type="InterPro" id="IPR029063">
    <property type="entry name" value="SAM-dependent_MTases_sf"/>
</dbReference>
<proteinExistence type="predicted"/>
<dbReference type="Proteomes" id="UP000198546">
    <property type="component" value="Chromosome i"/>
</dbReference>
<dbReference type="GO" id="GO:0006364">
    <property type="term" value="P:rRNA processing"/>
    <property type="evidence" value="ECO:0007669"/>
    <property type="project" value="UniProtKB-KW"/>
</dbReference>
<dbReference type="GO" id="GO:0008170">
    <property type="term" value="F:N-methyltransferase activity"/>
    <property type="evidence" value="ECO:0007669"/>
    <property type="project" value="UniProtKB-ARBA"/>
</dbReference>
<keyword evidence="3 8" id="KW-0489">Methyltransferase</keyword>
<dbReference type="Pfam" id="PF26049">
    <property type="entry name" value="RLMG_N"/>
    <property type="match status" value="1"/>
</dbReference>
<dbReference type="PANTHER" id="PTHR47816">
    <property type="entry name" value="RIBOSOMAL RNA SMALL SUBUNIT METHYLTRANSFERASE C"/>
    <property type="match status" value="1"/>
</dbReference>
<reference evidence="8 9" key="1">
    <citation type="submission" date="2016-10" db="EMBL/GenBank/DDBJ databases">
        <authorList>
            <person name="de Groot N.N."/>
        </authorList>
    </citation>
    <scope>NUCLEOTIDE SEQUENCE [LARGE SCALE GENOMIC DNA]</scope>
    <source>
        <strain evidence="8 9">MON 2.2</strain>
    </source>
</reference>
<evidence type="ECO:0000256" key="4">
    <source>
        <dbReference type="ARBA" id="ARBA00022679"/>
    </source>
</evidence>
<dbReference type="CDD" id="cd02440">
    <property type="entry name" value="AdoMet_MTases"/>
    <property type="match status" value="1"/>
</dbReference>
<dbReference type="InterPro" id="IPR046977">
    <property type="entry name" value="RsmC/RlmG"/>
</dbReference>
<evidence type="ECO:0000259" key="6">
    <source>
        <dbReference type="Pfam" id="PF05175"/>
    </source>
</evidence>
<dbReference type="PANTHER" id="PTHR47816:SF4">
    <property type="entry name" value="RIBOSOMAL RNA SMALL SUBUNIT METHYLTRANSFERASE C"/>
    <property type="match status" value="1"/>
</dbReference>
<name>A0A1G6VLY6_9ACTN</name>
<dbReference type="EMBL" id="LT629688">
    <property type="protein sequence ID" value="SDD54554.1"/>
    <property type="molecule type" value="Genomic_DNA"/>
</dbReference>
<protein>
    <submittedName>
        <fullName evidence="8">16S rRNA m(2)G 1207 methyltransferase</fullName>
    </submittedName>
</protein>
<dbReference type="GO" id="GO:0008757">
    <property type="term" value="F:S-adenosylmethionine-dependent methyltransferase activity"/>
    <property type="evidence" value="ECO:0007669"/>
    <property type="project" value="InterPro"/>
</dbReference>
<evidence type="ECO:0000313" key="9">
    <source>
        <dbReference type="Proteomes" id="UP000198546"/>
    </source>
</evidence>
<sequence length="355" mass="37062">MTSSPPPDGSLDPDPVTRLVLDEATDVLPGGWEGAEVLVVDDVDAALTRGVLAGGGRPLAWVDDLREARVCEAAGARLLDPEDGTPLPVVAVLGRLSPAVAAVEDLAERLAAVVPEGVRVVLGGRVKHMTLAQNEALARSFGTVSASRGRQKSRVLHASDPRAGTPHWPRTTVLDEPALGAPLTLRSRGAVFAGGRLDAGTRLLVQALDAGPVADGGDALDLGSGSGVLAVWLARRGLRTRAVDVSAAAVTSTRLAAEADRVAVEVSWADGLEDVADGSLDLVVSNPPFHVGAAKDSTPTLEMIDDLARVLRPGGASWLVWNAHLPYLPRLRSAVGPTEVVRRDRSYLVTRSVLR</sequence>
<dbReference type="InterPro" id="IPR002052">
    <property type="entry name" value="DNA_methylase_N6_adenine_CS"/>
</dbReference>
<dbReference type="AlphaFoldDB" id="A0A1G6VLY6"/>
<dbReference type="STRING" id="675864.SAMN04489747_1196"/>
<evidence type="ECO:0000256" key="3">
    <source>
        <dbReference type="ARBA" id="ARBA00022603"/>
    </source>
</evidence>
<evidence type="ECO:0000256" key="1">
    <source>
        <dbReference type="ARBA" id="ARBA00022490"/>
    </source>
</evidence>
<dbReference type="SUPFAM" id="SSF53335">
    <property type="entry name" value="S-adenosyl-L-methionine-dependent methyltransferases"/>
    <property type="match status" value="1"/>
</dbReference>
<evidence type="ECO:0000256" key="2">
    <source>
        <dbReference type="ARBA" id="ARBA00022552"/>
    </source>
</evidence>
<dbReference type="RefSeq" id="WP_090591527.1">
    <property type="nucleotide sequence ID" value="NZ_LT629688.1"/>
</dbReference>
<keyword evidence="9" id="KW-1185">Reference proteome</keyword>
<gene>
    <name evidence="8" type="ORF">SAMN04489747_1196</name>
</gene>
<feature type="region of interest" description="Disordered" evidence="5">
    <location>
        <begin position="150"/>
        <end position="171"/>
    </location>
</feature>
<dbReference type="Gene3D" id="3.40.50.150">
    <property type="entry name" value="Vaccinia Virus protein VP39"/>
    <property type="match status" value="2"/>
</dbReference>
<evidence type="ECO:0000259" key="7">
    <source>
        <dbReference type="Pfam" id="PF26049"/>
    </source>
</evidence>
<dbReference type="Pfam" id="PF05175">
    <property type="entry name" value="MTS"/>
    <property type="match status" value="1"/>
</dbReference>
<evidence type="ECO:0000256" key="5">
    <source>
        <dbReference type="SAM" id="MobiDB-lite"/>
    </source>
</evidence>
<organism evidence="8 9">
    <name type="scientific">Auraticoccus monumenti</name>
    <dbReference type="NCBI Taxonomy" id="675864"/>
    <lineage>
        <taxon>Bacteria</taxon>
        <taxon>Bacillati</taxon>
        <taxon>Actinomycetota</taxon>
        <taxon>Actinomycetes</taxon>
        <taxon>Propionibacteriales</taxon>
        <taxon>Propionibacteriaceae</taxon>
        <taxon>Auraticoccus</taxon>
    </lineage>
</organism>
<evidence type="ECO:0000313" key="8">
    <source>
        <dbReference type="EMBL" id="SDD54554.1"/>
    </source>
</evidence>
<dbReference type="OrthoDB" id="29650at2"/>
<accession>A0A1G6VLY6</accession>
<keyword evidence="1" id="KW-0963">Cytoplasm</keyword>
<dbReference type="InterPro" id="IPR058679">
    <property type="entry name" value="RlmG_N"/>
</dbReference>
<dbReference type="GO" id="GO:0032259">
    <property type="term" value="P:methylation"/>
    <property type="evidence" value="ECO:0007669"/>
    <property type="project" value="UniProtKB-KW"/>
</dbReference>
<dbReference type="PROSITE" id="PS00092">
    <property type="entry name" value="N6_MTASE"/>
    <property type="match status" value="1"/>
</dbReference>